<dbReference type="NCBIfam" id="TIGR01966">
    <property type="entry name" value="RNasePH"/>
    <property type="match status" value="1"/>
</dbReference>
<dbReference type="InterPro" id="IPR036345">
    <property type="entry name" value="ExoRNase_PH_dom2_sf"/>
</dbReference>
<dbReference type="PANTHER" id="PTHR11953">
    <property type="entry name" value="EXOSOME COMPLEX COMPONENT"/>
    <property type="match status" value="1"/>
</dbReference>
<dbReference type="HAMAP" id="MF_00564">
    <property type="entry name" value="RNase_PH"/>
    <property type="match status" value="1"/>
</dbReference>
<dbReference type="GO" id="GO:0008033">
    <property type="term" value="P:tRNA processing"/>
    <property type="evidence" value="ECO:0007669"/>
    <property type="project" value="UniProtKB-KW"/>
</dbReference>
<evidence type="ECO:0000259" key="6">
    <source>
        <dbReference type="Pfam" id="PF01138"/>
    </source>
</evidence>
<accession>A0A6J7GFW4</accession>
<dbReference type="InterPro" id="IPR015847">
    <property type="entry name" value="ExoRNase_PH_dom2"/>
</dbReference>
<evidence type="ECO:0000256" key="5">
    <source>
        <dbReference type="ARBA" id="ARBA00022884"/>
    </source>
</evidence>
<keyword evidence="3" id="KW-0820">tRNA-binding</keyword>
<proteinExistence type="inferred from homology"/>
<feature type="domain" description="Exoribonuclease phosphorolytic" evidence="6">
    <location>
        <begin position="14"/>
        <end position="144"/>
    </location>
</feature>
<keyword evidence="5" id="KW-0694">RNA-binding</keyword>
<evidence type="ECO:0000256" key="4">
    <source>
        <dbReference type="ARBA" id="ARBA00022694"/>
    </source>
</evidence>
<dbReference type="EMBL" id="CAFBMB010000074">
    <property type="protein sequence ID" value="CAB4902269.1"/>
    <property type="molecule type" value="Genomic_DNA"/>
</dbReference>
<dbReference type="GO" id="GO:0016075">
    <property type="term" value="P:rRNA catabolic process"/>
    <property type="evidence" value="ECO:0007669"/>
    <property type="project" value="TreeGrafter"/>
</dbReference>
<reference evidence="8" key="1">
    <citation type="submission" date="2020-05" db="EMBL/GenBank/DDBJ databases">
        <authorList>
            <person name="Chiriac C."/>
            <person name="Salcher M."/>
            <person name="Ghai R."/>
            <person name="Kavagutti S V."/>
        </authorList>
    </citation>
    <scope>NUCLEOTIDE SEQUENCE</scope>
</reference>
<dbReference type="FunFam" id="3.30.230.70:FF:000003">
    <property type="entry name" value="Ribonuclease PH"/>
    <property type="match status" value="1"/>
</dbReference>
<keyword evidence="4" id="KW-0819">tRNA processing</keyword>
<dbReference type="GO" id="GO:0006364">
    <property type="term" value="P:rRNA processing"/>
    <property type="evidence" value="ECO:0007669"/>
    <property type="project" value="UniProtKB-KW"/>
</dbReference>
<protein>
    <submittedName>
        <fullName evidence="8">Unannotated protein</fullName>
    </submittedName>
</protein>
<sequence length="243" mass="26280">MSEERRADGRTPHELRAVTIQRGWSDQAEGSALVSFGRTRVLCLASFTNGVPRWMMGKGKGWVTAEYAMIPRSTNDRMDRESVKGKIGGRTHEISRLIGRSLRAVVSMKELGENTIVIDCDVLQADGGTRTAAITGAYVALVDAIEWGREHGFIAKRATPIIDSVSAVSVGIIDGVPMLDLEYTEDSRAETDMNVVVTGRGLFVEVQGTAEGAPFDRGELNALLDLALQGTTALTEIQRSTLA</sequence>
<dbReference type="Gene3D" id="3.30.230.70">
    <property type="entry name" value="GHMP Kinase, N-terminal domain"/>
    <property type="match status" value="1"/>
</dbReference>
<dbReference type="CDD" id="cd11362">
    <property type="entry name" value="RNase_PH_bact"/>
    <property type="match status" value="1"/>
</dbReference>
<dbReference type="InterPro" id="IPR020568">
    <property type="entry name" value="Ribosomal_Su5_D2-typ_SF"/>
</dbReference>
<dbReference type="InterPro" id="IPR001247">
    <property type="entry name" value="ExoRNase_PH_dom1"/>
</dbReference>
<evidence type="ECO:0000259" key="7">
    <source>
        <dbReference type="Pfam" id="PF03725"/>
    </source>
</evidence>
<dbReference type="InterPro" id="IPR002381">
    <property type="entry name" value="RNase_PH_bac-type"/>
</dbReference>
<dbReference type="PANTHER" id="PTHR11953:SF0">
    <property type="entry name" value="EXOSOME COMPLEX COMPONENT RRP41"/>
    <property type="match status" value="1"/>
</dbReference>
<dbReference type="Pfam" id="PF01138">
    <property type="entry name" value="RNase_PH"/>
    <property type="match status" value="1"/>
</dbReference>
<organism evidence="8">
    <name type="scientific">freshwater metagenome</name>
    <dbReference type="NCBI Taxonomy" id="449393"/>
    <lineage>
        <taxon>unclassified sequences</taxon>
        <taxon>metagenomes</taxon>
        <taxon>ecological metagenomes</taxon>
    </lineage>
</organism>
<name>A0A6J7GFW4_9ZZZZ</name>
<comment type="similarity">
    <text evidence="1">Belongs to the RNase PH family.</text>
</comment>
<dbReference type="SUPFAM" id="SSF54211">
    <property type="entry name" value="Ribosomal protein S5 domain 2-like"/>
    <property type="match status" value="1"/>
</dbReference>
<dbReference type="InterPro" id="IPR027408">
    <property type="entry name" value="PNPase/RNase_PH_dom_sf"/>
</dbReference>
<evidence type="ECO:0000256" key="1">
    <source>
        <dbReference type="ARBA" id="ARBA00006678"/>
    </source>
</evidence>
<dbReference type="InterPro" id="IPR018336">
    <property type="entry name" value="RNase_PH_CS"/>
</dbReference>
<dbReference type="GO" id="GO:0009022">
    <property type="term" value="F:tRNA nucleotidyltransferase activity"/>
    <property type="evidence" value="ECO:0007669"/>
    <property type="project" value="InterPro"/>
</dbReference>
<evidence type="ECO:0000256" key="2">
    <source>
        <dbReference type="ARBA" id="ARBA00022552"/>
    </source>
</evidence>
<feature type="domain" description="Exoribonuclease phosphorolytic" evidence="7">
    <location>
        <begin position="164"/>
        <end position="230"/>
    </location>
</feature>
<gene>
    <name evidence="8" type="ORF">UFOPK3516_00998</name>
</gene>
<dbReference type="InterPro" id="IPR050080">
    <property type="entry name" value="RNase_PH"/>
</dbReference>
<evidence type="ECO:0000256" key="3">
    <source>
        <dbReference type="ARBA" id="ARBA00022555"/>
    </source>
</evidence>
<dbReference type="PROSITE" id="PS01277">
    <property type="entry name" value="RIBONUCLEASE_PH"/>
    <property type="match status" value="1"/>
</dbReference>
<dbReference type="SUPFAM" id="SSF55666">
    <property type="entry name" value="Ribonuclease PH domain 2-like"/>
    <property type="match status" value="1"/>
</dbReference>
<dbReference type="GO" id="GO:0000049">
    <property type="term" value="F:tRNA binding"/>
    <property type="evidence" value="ECO:0007669"/>
    <property type="project" value="UniProtKB-KW"/>
</dbReference>
<keyword evidence="2" id="KW-0698">rRNA processing</keyword>
<dbReference type="AlphaFoldDB" id="A0A6J7GFW4"/>
<evidence type="ECO:0000313" key="8">
    <source>
        <dbReference type="EMBL" id="CAB4902269.1"/>
    </source>
</evidence>
<dbReference type="Pfam" id="PF03725">
    <property type="entry name" value="RNase_PH_C"/>
    <property type="match status" value="1"/>
</dbReference>